<dbReference type="PROSITE" id="PS50893">
    <property type="entry name" value="ABC_TRANSPORTER_2"/>
    <property type="match status" value="2"/>
</dbReference>
<evidence type="ECO:0000313" key="4">
    <source>
        <dbReference type="EMBL" id="KUK46549.1"/>
    </source>
</evidence>
<keyword evidence="1" id="KW-0547">Nucleotide-binding</keyword>
<evidence type="ECO:0000259" key="3">
    <source>
        <dbReference type="PROSITE" id="PS50893"/>
    </source>
</evidence>
<dbReference type="AlphaFoldDB" id="A0A101FY16"/>
<feature type="domain" description="ABC transporter" evidence="3">
    <location>
        <begin position="10"/>
        <end position="247"/>
    </location>
</feature>
<dbReference type="PROSITE" id="PS00211">
    <property type="entry name" value="ABC_TRANSPORTER_1"/>
    <property type="match status" value="1"/>
</dbReference>
<dbReference type="CDD" id="cd03216">
    <property type="entry name" value="ABC_Carb_Monos_I"/>
    <property type="match status" value="1"/>
</dbReference>
<dbReference type="CDD" id="cd03215">
    <property type="entry name" value="ABC_Carb_Monos_II"/>
    <property type="match status" value="1"/>
</dbReference>
<accession>A0A101FY16</accession>
<proteinExistence type="predicted"/>
<feature type="domain" description="ABC transporter" evidence="3">
    <location>
        <begin position="264"/>
        <end position="510"/>
    </location>
</feature>
<dbReference type="GO" id="GO:0016887">
    <property type="term" value="F:ATP hydrolysis activity"/>
    <property type="evidence" value="ECO:0007669"/>
    <property type="project" value="InterPro"/>
</dbReference>
<dbReference type="EMBL" id="LGFU01000021">
    <property type="protein sequence ID" value="KUK46549.1"/>
    <property type="molecule type" value="Genomic_DNA"/>
</dbReference>
<evidence type="ECO:0000256" key="1">
    <source>
        <dbReference type="ARBA" id="ARBA00022741"/>
    </source>
</evidence>
<dbReference type="SMART" id="SM00382">
    <property type="entry name" value="AAA"/>
    <property type="match status" value="2"/>
</dbReference>
<protein>
    <submittedName>
        <fullName evidence="4">Putative ABC transporter ATP-binding protein</fullName>
    </submittedName>
</protein>
<dbReference type="PANTHER" id="PTHR43790">
    <property type="entry name" value="CARBOHYDRATE TRANSPORT ATP-BINDING PROTEIN MG119-RELATED"/>
    <property type="match status" value="1"/>
</dbReference>
<comment type="caution">
    <text evidence="4">The sequence shown here is derived from an EMBL/GenBank/DDBJ whole genome shotgun (WGS) entry which is preliminary data.</text>
</comment>
<gene>
    <name evidence="4" type="ORF">XD73_0587</name>
</gene>
<dbReference type="InterPro" id="IPR003439">
    <property type="entry name" value="ABC_transporter-like_ATP-bd"/>
</dbReference>
<organism evidence="4 5">
    <name type="scientific">Anaerolinea thermophila</name>
    <dbReference type="NCBI Taxonomy" id="167964"/>
    <lineage>
        <taxon>Bacteria</taxon>
        <taxon>Bacillati</taxon>
        <taxon>Chloroflexota</taxon>
        <taxon>Anaerolineae</taxon>
        <taxon>Anaerolineales</taxon>
        <taxon>Anaerolineaceae</taxon>
        <taxon>Anaerolinea</taxon>
    </lineage>
</organism>
<sequence>MDNNDKPVLIDMQHVVKVFPPDVVALNDVSVDFRQGEIHAIVGENGAGKSTLMKILYAMENMNAGEIFYNAKPVHFQSTGDAIANGIGMVHQEILLIPEYSIWENVVLGLEPTRGFGKLDEKKAIADVLEKIDEFGFHLDPLALVKDISVAAQQKVEILKLLYRNVSVLIMDEPTAVLTPQEIPQLFDELRRLRDNGHTILFISHHLDEVLDLSDRITVLQKGKMIGTVTSKSTSKKELARMMVGREVIFSSIRKPCQHGDTVFEARNICYRDEDKVERLKDINFTVSSGEIVGIAGVEGNGQFELVNTIMGLITPQSGSIFVQGKDITEEPILERRKLLSYVSQDRKTMGSSASAPISENMIMTHHKLEKRFQKWNGLVLNFHEVTKFAEEIRKRFSVNMGAPGAPFQSLSGGNQQKVILGRELSLSSPFVLLDQPTRGLDVGSIEYVHEQILGMRDQQRAILMLSSDLDELFRIADRLLVLYRGKIVADLITGKTTINEIGYLMLEGTIHEN</sequence>
<reference evidence="4 5" key="1">
    <citation type="journal article" date="2015" name="MBio">
        <title>Genome-Resolved Metagenomic Analysis Reveals Roles for Candidate Phyla and Other Microbial Community Members in Biogeochemical Transformations in Oil Reservoirs.</title>
        <authorList>
            <person name="Hu P."/>
            <person name="Tom L."/>
            <person name="Singh A."/>
            <person name="Thomas B.C."/>
            <person name="Baker B.J."/>
            <person name="Piceno Y.M."/>
            <person name="Andersen G.L."/>
            <person name="Banfield J.F."/>
        </authorList>
    </citation>
    <scope>NUCLEOTIDE SEQUENCE [LARGE SCALE GENOMIC DNA]</scope>
    <source>
        <strain evidence="4">46_16</strain>
    </source>
</reference>
<name>A0A101FY16_9CHLR</name>
<dbReference type="SUPFAM" id="SSF52540">
    <property type="entry name" value="P-loop containing nucleoside triphosphate hydrolases"/>
    <property type="match status" value="2"/>
</dbReference>
<dbReference type="InterPro" id="IPR050107">
    <property type="entry name" value="ABC_carbohydrate_import_ATPase"/>
</dbReference>
<dbReference type="Gene3D" id="3.40.50.300">
    <property type="entry name" value="P-loop containing nucleotide triphosphate hydrolases"/>
    <property type="match status" value="2"/>
</dbReference>
<dbReference type="InterPro" id="IPR027417">
    <property type="entry name" value="P-loop_NTPase"/>
</dbReference>
<dbReference type="Pfam" id="PF00005">
    <property type="entry name" value="ABC_tran"/>
    <property type="match status" value="2"/>
</dbReference>
<dbReference type="PANTHER" id="PTHR43790:SF4">
    <property type="entry name" value="GUANOSINE IMPORT ATP-BINDING PROTEIN NUPO"/>
    <property type="match status" value="1"/>
</dbReference>
<dbReference type="InterPro" id="IPR017871">
    <property type="entry name" value="ABC_transporter-like_CS"/>
</dbReference>
<dbReference type="InterPro" id="IPR003593">
    <property type="entry name" value="AAA+_ATPase"/>
</dbReference>
<evidence type="ECO:0000313" key="5">
    <source>
        <dbReference type="Proteomes" id="UP000064249"/>
    </source>
</evidence>
<dbReference type="Proteomes" id="UP000064249">
    <property type="component" value="Unassembled WGS sequence"/>
</dbReference>
<evidence type="ECO:0000256" key="2">
    <source>
        <dbReference type="ARBA" id="ARBA00022840"/>
    </source>
</evidence>
<dbReference type="GO" id="GO:0005524">
    <property type="term" value="F:ATP binding"/>
    <property type="evidence" value="ECO:0007669"/>
    <property type="project" value="UniProtKB-KW"/>
</dbReference>
<keyword evidence="2 4" id="KW-0067">ATP-binding</keyword>